<proteinExistence type="predicted"/>
<dbReference type="InterPro" id="IPR000237">
    <property type="entry name" value="GRIP_dom"/>
</dbReference>
<dbReference type="Pfam" id="PF10375">
    <property type="entry name" value="GRAB"/>
    <property type="match status" value="1"/>
</dbReference>
<dbReference type="PROSITE" id="PS50913">
    <property type="entry name" value="GRIP"/>
    <property type="match status" value="1"/>
</dbReference>
<dbReference type="GO" id="GO:0007030">
    <property type="term" value="P:Golgi organization"/>
    <property type="evidence" value="ECO:0007669"/>
    <property type="project" value="TreeGrafter"/>
</dbReference>
<dbReference type="OrthoDB" id="425925at2759"/>
<feature type="region of interest" description="Disordered" evidence="5">
    <location>
        <begin position="530"/>
        <end position="629"/>
    </location>
</feature>
<evidence type="ECO:0000256" key="3">
    <source>
        <dbReference type="ARBA" id="ARBA00023054"/>
    </source>
</evidence>
<dbReference type="PANTHER" id="PTHR18921:SF2">
    <property type="entry name" value="THYROID RECEPTOR-INTERACTING PROTEIN 11"/>
    <property type="match status" value="1"/>
</dbReference>
<gene>
    <name evidence="7" type="ORF">BQ2448_6442</name>
</gene>
<dbReference type="STRING" id="269621.A0A238FJN8"/>
<dbReference type="GO" id="GO:0031267">
    <property type="term" value="F:small GTPase binding"/>
    <property type="evidence" value="ECO:0007669"/>
    <property type="project" value="TreeGrafter"/>
</dbReference>
<reference evidence="8" key="1">
    <citation type="submission" date="2016-09" db="EMBL/GenBank/DDBJ databases">
        <authorList>
            <person name="Jeantristanb JTB J.-T."/>
            <person name="Ricardo R."/>
        </authorList>
    </citation>
    <scope>NUCLEOTIDE SEQUENCE [LARGE SCALE GENOMIC DNA]</scope>
</reference>
<feature type="compositionally biased region" description="Basic and acidic residues" evidence="5">
    <location>
        <begin position="92"/>
        <end position="107"/>
    </location>
</feature>
<feature type="compositionally biased region" description="Low complexity" evidence="5">
    <location>
        <begin position="547"/>
        <end position="562"/>
    </location>
</feature>
<protein>
    <submittedName>
        <fullName evidence="7">BQ2448_6442 protein</fullName>
    </submittedName>
</protein>
<dbReference type="GO" id="GO:0006888">
    <property type="term" value="P:endoplasmic reticulum to Golgi vesicle-mediated transport"/>
    <property type="evidence" value="ECO:0007669"/>
    <property type="project" value="TreeGrafter"/>
</dbReference>
<dbReference type="InterPro" id="IPR019459">
    <property type="entry name" value="GRAB"/>
</dbReference>
<feature type="region of interest" description="Disordered" evidence="5">
    <location>
        <begin position="1"/>
        <end position="118"/>
    </location>
</feature>
<evidence type="ECO:0000313" key="7">
    <source>
        <dbReference type="EMBL" id="SCV74010.1"/>
    </source>
</evidence>
<evidence type="ECO:0000313" key="8">
    <source>
        <dbReference type="Proteomes" id="UP000198372"/>
    </source>
</evidence>
<keyword evidence="8" id="KW-1185">Reference proteome</keyword>
<sequence length="629" mass="70054">MMAEEGDTTNPFEHAEQDDASWFGNEEESMAMDGATPDADVEQQQQQHHHHHHHHHHEPEHDRHGQQHGHEHGHEKAHDEQPTDDTATFTNGHDRPKAPTEEAHLSEEHDDAGPILDGTDRVGELEWELQRTREDKQAFEDKYNGLLSKLTTMRNTLGDKLKQDADELDRREQEINELRLHTDDLASTIDTLKAELIQAHEDSERLHTEIESLRARAFDSQKGLSDEAAEREMALRDAQEEVERIRIDRDEWEGEAMRERVKREELSTRLGQLEMELGQCKADRDAYREERDREAESASNLHAVLEEFQAAKEKELRSTTGDLQAQLDGAHDSIGIWKQRAMAAEVRLHIQYSALLGTELYFAVLFQANLASAQNDSEKVITLSKELKEKTLLTGKLRHEAVILNEHLTEALRRLKKDSSENSVDRRLVSNVLISFLNTPRGDTKRFEMLQLLSSILSWSDDQREQVGLQRAVAAGSSSRTGRGHARTSGAGAGKGKAAATTQEEEDGLGENESFSNLFIEFLLKEANQAAPSTSASSPKKSTDGVSSPPGIRSPISPGSPGLAPPLLGPGQHSRILPELGSPPPASRRPSFTSFFGRGSRDRDPSPSQANGAASVPPLARNSNDVIPE</sequence>
<evidence type="ECO:0000256" key="5">
    <source>
        <dbReference type="SAM" id="MobiDB-lite"/>
    </source>
</evidence>
<feature type="domain" description="GRIP" evidence="6">
    <location>
        <begin position="419"/>
        <end position="470"/>
    </location>
</feature>
<evidence type="ECO:0000256" key="4">
    <source>
        <dbReference type="SAM" id="Coils"/>
    </source>
</evidence>
<name>A0A238FJN8_9BASI</name>
<feature type="coiled-coil region" evidence="4">
    <location>
        <begin position="122"/>
        <end position="290"/>
    </location>
</feature>
<evidence type="ECO:0000256" key="1">
    <source>
        <dbReference type="ARBA" id="ARBA00004555"/>
    </source>
</evidence>
<dbReference type="Proteomes" id="UP000198372">
    <property type="component" value="Unassembled WGS sequence"/>
</dbReference>
<feature type="compositionally biased region" description="Basic residues" evidence="5">
    <location>
        <begin position="47"/>
        <end position="56"/>
    </location>
</feature>
<feature type="compositionally biased region" description="Basic and acidic residues" evidence="5">
    <location>
        <begin position="57"/>
        <end position="81"/>
    </location>
</feature>
<evidence type="ECO:0000259" key="6">
    <source>
        <dbReference type="PROSITE" id="PS50913"/>
    </source>
</evidence>
<accession>A0A238FJN8</accession>
<dbReference type="GO" id="GO:0005794">
    <property type="term" value="C:Golgi apparatus"/>
    <property type="evidence" value="ECO:0007669"/>
    <property type="project" value="UniProtKB-SubCell"/>
</dbReference>
<feature type="compositionally biased region" description="Low complexity" evidence="5">
    <location>
        <begin position="530"/>
        <end position="540"/>
    </location>
</feature>
<dbReference type="EMBL" id="FMSP01000020">
    <property type="protein sequence ID" value="SCV74010.1"/>
    <property type="molecule type" value="Genomic_DNA"/>
</dbReference>
<organism evidence="7 8">
    <name type="scientific">Microbotryum intermedium</name>
    <dbReference type="NCBI Taxonomy" id="269621"/>
    <lineage>
        <taxon>Eukaryota</taxon>
        <taxon>Fungi</taxon>
        <taxon>Dikarya</taxon>
        <taxon>Basidiomycota</taxon>
        <taxon>Pucciniomycotina</taxon>
        <taxon>Microbotryomycetes</taxon>
        <taxon>Microbotryales</taxon>
        <taxon>Microbotryaceae</taxon>
        <taxon>Microbotryum</taxon>
    </lineage>
</organism>
<comment type="subcellular location">
    <subcellularLocation>
        <location evidence="1">Golgi apparatus</location>
    </subcellularLocation>
</comment>
<dbReference type="AlphaFoldDB" id="A0A238FJN8"/>
<keyword evidence="2" id="KW-0333">Golgi apparatus</keyword>
<feature type="region of interest" description="Disordered" evidence="5">
    <location>
        <begin position="470"/>
        <end position="511"/>
    </location>
</feature>
<evidence type="ECO:0000256" key="2">
    <source>
        <dbReference type="ARBA" id="ARBA00023034"/>
    </source>
</evidence>
<keyword evidence="3 4" id="KW-0175">Coiled coil</keyword>
<dbReference type="PANTHER" id="PTHR18921">
    <property type="entry name" value="MYOSIN HEAVY CHAIN - RELATED"/>
    <property type="match status" value="1"/>
</dbReference>